<proteinExistence type="predicted"/>
<accession>A0A427YDX4</accession>
<dbReference type="EMBL" id="RSCD01000014">
    <property type="protein sequence ID" value="RSH89286.1"/>
    <property type="molecule type" value="Genomic_DNA"/>
</dbReference>
<reference evidence="1 2" key="1">
    <citation type="submission" date="2018-11" db="EMBL/GenBank/DDBJ databases">
        <title>Genome sequence of Saitozyma podzolica DSM 27192.</title>
        <authorList>
            <person name="Aliyu H."/>
            <person name="Gorte O."/>
            <person name="Ochsenreither K."/>
        </authorList>
    </citation>
    <scope>NUCLEOTIDE SEQUENCE [LARGE SCALE GENOMIC DNA]</scope>
    <source>
        <strain evidence="1 2">DSM 27192</strain>
    </source>
</reference>
<name>A0A427YDX4_9TREE</name>
<sequence length="77" mass="8194">MISSAQAVNFTGRQLAHLCRQNPGLSSTLATKPIAQTPAMAPSLKTYNPQWTESALRNKITRAAAAAAAPKCSLSRR</sequence>
<evidence type="ECO:0000313" key="2">
    <source>
        <dbReference type="Proteomes" id="UP000279259"/>
    </source>
</evidence>
<comment type="caution">
    <text evidence="1">The sequence shown here is derived from an EMBL/GenBank/DDBJ whole genome shotgun (WGS) entry which is preliminary data.</text>
</comment>
<dbReference type="AlphaFoldDB" id="A0A427YDX4"/>
<protein>
    <submittedName>
        <fullName evidence="1">Uncharacterized protein</fullName>
    </submittedName>
</protein>
<organism evidence="1 2">
    <name type="scientific">Saitozyma podzolica</name>
    <dbReference type="NCBI Taxonomy" id="1890683"/>
    <lineage>
        <taxon>Eukaryota</taxon>
        <taxon>Fungi</taxon>
        <taxon>Dikarya</taxon>
        <taxon>Basidiomycota</taxon>
        <taxon>Agaricomycotina</taxon>
        <taxon>Tremellomycetes</taxon>
        <taxon>Tremellales</taxon>
        <taxon>Trimorphomycetaceae</taxon>
        <taxon>Saitozyma</taxon>
    </lineage>
</organism>
<dbReference type="Proteomes" id="UP000279259">
    <property type="component" value="Unassembled WGS sequence"/>
</dbReference>
<keyword evidence="2" id="KW-1185">Reference proteome</keyword>
<gene>
    <name evidence="1" type="ORF">EHS25_002398</name>
</gene>
<evidence type="ECO:0000313" key="1">
    <source>
        <dbReference type="EMBL" id="RSH89286.1"/>
    </source>
</evidence>
<dbReference type="OrthoDB" id="10287622at2759"/>